<keyword evidence="3" id="KW-0949">S-adenosyl-L-methionine</keyword>
<proteinExistence type="predicted"/>
<dbReference type="GO" id="GO:0045814">
    <property type="term" value="P:negative regulation of gene expression, epigenetic"/>
    <property type="evidence" value="ECO:0007669"/>
    <property type="project" value="TreeGrafter"/>
</dbReference>
<gene>
    <name evidence="5" type="primary">smyd5</name>
    <name evidence="5" type="ORF">Bhyg_13795</name>
</gene>
<dbReference type="InterPro" id="IPR001214">
    <property type="entry name" value="SET_dom"/>
</dbReference>
<dbReference type="OrthoDB" id="438641at2759"/>
<name>A0A9Q0MNW0_9DIPT</name>
<feature type="domain" description="SET" evidence="4">
    <location>
        <begin position="82"/>
        <end position="204"/>
    </location>
</feature>
<organism evidence="5 6">
    <name type="scientific">Pseudolycoriella hygida</name>
    <dbReference type="NCBI Taxonomy" id="35572"/>
    <lineage>
        <taxon>Eukaryota</taxon>
        <taxon>Metazoa</taxon>
        <taxon>Ecdysozoa</taxon>
        <taxon>Arthropoda</taxon>
        <taxon>Hexapoda</taxon>
        <taxon>Insecta</taxon>
        <taxon>Pterygota</taxon>
        <taxon>Neoptera</taxon>
        <taxon>Endopterygota</taxon>
        <taxon>Diptera</taxon>
        <taxon>Nematocera</taxon>
        <taxon>Sciaroidea</taxon>
        <taxon>Sciaridae</taxon>
        <taxon>Pseudolycoriella</taxon>
    </lineage>
</organism>
<sequence length="255" mass="29029">MITTYRNIHYPPETTTIELIAKLLGMYTQATDQNQFMNYLRDFQSKVINEDLMICHKMLGPNFENQLSQLYPLYCKAFGENGDVSEFMTPQAFKTFFAIIGTNGQGIGTSPFAEWVKNVSELKLSNDERVAVESLIDDLYQKMDEKTGLAFLNNEGSALYVTQSKINHSCVPNAVITFPSSDHTLSLLALDDIKCGDEITISYLDDCSVGRSRHSRQKDLMENYLFVCRCPKCEEQINDPDVTSDEEEEEEMDEE</sequence>
<evidence type="ECO:0000313" key="5">
    <source>
        <dbReference type="EMBL" id="KAJ6635211.1"/>
    </source>
</evidence>
<reference evidence="5" key="1">
    <citation type="submission" date="2022-07" db="EMBL/GenBank/DDBJ databases">
        <authorList>
            <person name="Trinca V."/>
            <person name="Uliana J.V.C."/>
            <person name="Torres T.T."/>
            <person name="Ward R.J."/>
            <person name="Monesi N."/>
        </authorList>
    </citation>
    <scope>NUCLEOTIDE SEQUENCE</scope>
    <source>
        <strain evidence="5">HSMRA1968</strain>
        <tissue evidence="5">Whole embryos</tissue>
    </source>
</reference>
<keyword evidence="2" id="KW-0808">Transferase</keyword>
<dbReference type="Gene3D" id="2.170.270.10">
    <property type="entry name" value="SET domain"/>
    <property type="match status" value="1"/>
</dbReference>
<keyword evidence="1" id="KW-0489">Methyltransferase</keyword>
<dbReference type="EMBL" id="WJQU01000004">
    <property type="protein sequence ID" value="KAJ6635211.1"/>
    <property type="molecule type" value="Genomic_DNA"/>
</dbReference>
<dbReference type="Pfam" id="PF00856">
    <property type="entry name" value="SET"/>
    <property type="match status" value="1"/>
</dbReference>
<dbReference type="GO" id="GO:0032259">
    <property type="term" value="P:methylation"/>
    <property type="evidence" value="ECO:0007669"/>
    <property type="project" value="UniProtKB-KW"/>
</dbReference>
<dbReference type="AlphaFoldDB" id="A0A9Q0MNW0"/>
<dbReference type="SUPFAM" id="SSF82199">
    <property type="entry name" value="SET domain"/>
    <property type="match status" value="1"/>
</dbReference>
<dbReference type="Proteomes" id="UP001151699">
    <property type="component" value="Chromosome C"/>
</dbReference>
<evidence type="ECO:0000313" key="6">
    <source>
        <dbReference type="Proteomes" id="UP001151699"/>
    </source>
</evidence>
<evidence type="ECO:0000256" key="1">
    <source>
        <dbReference type="ARBA" id="ARBA00022603"/>
    </source>
</evidence>
<comment type="caution">
    <text evidence="5">The sequence shown here is derived from an EMBL/GenBank/DDBJ whole genome shotgun (WGS) entry which is preliminary data.</text>
</comment>
<evidence type="ECO:0000256" key="2">
    <source>
        <dbReference type="ARBA" id="ARBA00022679"/>
    </source>
</evidence>
<dbReference type="InterPro" id="IPR046341">
    <property type="entry name" value="SET_dom_sf"/>
</dbReference>
<accession>A0A9Q0MNW0</accession>
<dbReference type="PROSITE" id="PS50280">
    <property type="entry name" value="SET"/>
    <property type="match status" value="1"/>
</dbReference>
<keyword evidence="6" id="KW-1185">Reference proteome</keyword>
<dbReference type="GO" id="GO:0042799">
    <property type="term" value="F:histone H4K20 methyltransferase activity"/>
    <property type="evidence" value="ECO:0007669"/>
    <property type="project" value="TreeGrafter"/>
</dbReference>
<evidence type="ECO:0000259" key="4">
    <source>
        <dbReference type="PROSITE" id="PS50280"/>
    </source>
</evidence>
<dbReference type="PANTHER" id="PTHR46402:SF2">
    <property type="entry name" value="HISTONE-LYSINE N-TRIMETHYLTRANSFERASE SMYD5"/>
    <property type="match status" value="1"/>
</dbReference>
<evidence type="ECO:0000256" key="3">
    <source>
        <dbReference type="ARBA" id="ARBA00022691"/>
    </source>
</evidence>
<dbReference type="PANTHER" id="PTHR46402">
    <property type="entry name" value="SET AND MYND DOMAIN-CONTAINING PROTEIN 5"/>
    <property type="match status" value="1"/>
</dbReference>
<protein>
    <submittedName>
        <fullName evidence="5">Histone-lysine N-trimethyltransferase SMYD5</fullName>
    </submittedName>
</protein>